<dbReference type="SUPFAM" id="SSF81383">
    <property type="entry name" value="F-box domain"/>
    <property type="match status" value="1"/>
</dbReference>
<organism evidence="1">
    <name type="scientific">Oryza brachyantha</name>
    <name type="common">malo sina</name>
    <dbReference type="NCBI Taxonomy" id="4533"/>
    <lineage>
        <taxon>Eukaryota</taxon>
        <taxon>Viridiplantae</taxon>
        <taxon>Streptophyta</taxon>
        <taxon>Embryophyta</taxon>
        <taxon>Tracheophyta</taxon>
        <taxon>Spermatophyta</taxon>
        <taxon>Magnoliopsida</taxon>
        <taxon>Liliopsida</taxon>
        <taxon>Poales</taxon>
        <taxon>Poaceae</taxon>
        <taxon>BOP clade</taxon>
        <taxon>Oryzoideae</taxon>
        <taxon>Oryzeae</taxon>
        <taxon>Oryzinae</taxon>
        <taxon>Oryza</taxon>
    </lineage>
</organism>
<dbReference type="Gramene" id="OB03G13750.1">
    <property type="protein sequence ID" value="OB03G13750.1"/>
    <property type="gene ID" value="OB03G13750"/>
</dbReference>
<protein>
    <recommendedName>
        <fullName evidence="3">F-box domain-containing protein</fullName>
    </recommendedName>
</protein>
<dbReference type="OMA" id="DILANCM"/>
<dbReference type="eggNOG" id="ENOG502R66N">
    <property type="taxonomic scope" value="Eukaryota"/>
</dbReference>
<keyword evidence="2" id="KW-1185">Reference proteome</keyword>
<dbReference type="SUPFAM" id="SSF52047">
    <property type="entry name" value="RNI-like"/>
    <property type="match status" value="1"/>
</dbReference>
<reference evidence="1" key="1">
    <citation type="journal article" date="2013" name="Nat. Commun.">
        <title>Whole-genome sequencing of Oryza brachyantha reveals mechanisms underlying Oryza genome evolution.</title>
        <authorList>
            <person name="Chen J."/>
            <person name="Huang Q."/>
            <person name="Gao D."/>
            <person name="Wang J."/>
            <person name="Lang Y."/>
            <person name="Liu T."/>
            <person name="Li B."/>
            <person name="Bai Z."/>
            <person name="Luis Goicoechea J."/>
            <person name="Liang C."/>
            <person name="Chen C."/>
            <person name="Zhang W."/>
            <person name="Sun S."/>
            <person name="Liao Y."/>
            <person name="Zhang X."/>
            <person name="Yang L."/>
            <person name="Song C."/>
            <person name="Wang M."/>
            <person name="Shi J."/>
            <person name="Liu G."/>
            <person name="Liu J."/>
            <person name="Zhou H."/>
            <person name="Zhou W."/>
            <person name="Yu Q."/>
            <person name="An N."/>
            <person name="Chen Y."/>
            <person name="Cai Q."/>
            <person name="Wang B."/>
            <person name="Liu B."/>
            <person name="Min J."/>
            <person name="Huang Y."/>
            <person name="Wu H."/>
            <person name="Li Z."/>
            <person name="Zhang Y."/>
            <person name="Yin Y."/>
            <person name="Song W."/>
            <person name="Jiang J."/>
            <person name="Jackson S.A."/>
            <person name="Wing R.A."/>
            <person name="Wang J."/>
            <person name="Chen M."/>
        </authorList>
    </citation>
    <scope>NUCLEOTIDE SEQUENCE [LARGE SCALE GENOMIC DNA]</scope>
    <source>
        <strain evidence="1">cv. IRGC 101232</strain>
    </source>
</reference>
<dbReference type="EnsemblPlants" id="OB03G13750.1">
    <property type="protein sequence ID" value="OB03G13750.1"/>
    <property type="gene ID" value="OB03G13750"/>
</dbReference>
<evidence type="ECO:0000313" key="1">
    <source>
        <dbReference type="EnsemblPlants" id="OB03G13750.1"/>
    </source>
</evidence>
<evidence type="ECO:0008006" key="3">
    <source>
        <dbReference type="Google" id="ProtNLM"/>
    </source>
</evidence>
<name>J3LJZ9_ORYBR</name>
<dbReference type="PANTHER" id="PTHR35545:SF17">
    <property type="entry name" value="OS03G0157000 PROTEIN"/>
    <property type="match status" value="1"/>
</dbReference>
<proteinExistence type="predicted"/>
<dbReference type="AlphaFoldDB" id="J3LJZ9"/>
<dbReference type="HOGENOM" id="CLU_042356_0_0_1"/>
<dbReference type="STRING" id="4533.J3LJZ9"/>
<dbReference type="InterPro" id="IPR036047">
    <property type="entry name" value="F-box-like_dom_sf"/>
</dbReference>
<sequence>MATDETTPRCYRRLKRASDVTAAASCSKRVCMSKEHSSYDQDRISSLPDEMLILILDKLDARTTITTILSKRWLHLPRRPRTCYDFAIDDLLPPRYYRVRQLWMEAKAAYEAEKEPYVASRRDIDPDLTEFYAMKDKMDQWKRTGRLKAAVERYERRAIRCYVKRVDAFLRPPDGVQRTVQKLRLQTFAGGRWNQFIQGWIIAAIARWGVEDFEFSVKDGCICYDFDKLYRFQNVRLKRLTLCNCLPLDYYNSLTFQRLTKLSAWKASHLALISYALTNCVHLVDLNIRYLPEYHAGVHIIVPTSRLKNLLVDKCKIGKIYLHLLPCLETFACRHVSLDYLKDKGCIKINPSVSNISFPLSKFLKRIPPIESLVLQFKGPEVRNHISLSIRIVFIIF</sequence>
<accession>J3LJZ9</accession>
<evidence type="ECO:0000313" key="2">
    <source>
        <dbReference type="Proteomes" id="UP000006038"/>
    </source>
</evidence>
<reference evidence="1" key="2">
    <citation type="submission" date="2013-04" db="UniProtKB">
        <authorList>
            <consortium name="EnsemblPlants"/>
        </authorList>
    </citation>
    <scope>IDENTIFICATION</scope>
</reference>
<dbReference type="PANTHER" id="PTHR35545">
    <property type="entry name" value="F-BOX DOMAIN-CONTAINING PROTEIN"/>
    <property type="match status" value="1"/>
</dbReference>
<dbReference type="Proteomes" id="UP000006038">
    <property type="component" value="Chromosome 3"/>
</dbReference>